<reference evidence="2" key="1">
    <citation type="submission" date="2016-07" db="EMBL/GenBank/DDBJ databases">
        <authorList>
            <consortium name="Pathogen Informatics"/>
        </authorList>
    </citation>
    <scope>NUCLEOTIDE SEQUENCE</scope>
</reference>
<protein>
    <submittedName>
        <fullName evidence="2">VIR protein</fullName>
    </submittedName>
</protein>
<feature type="compositionally biased region" description="Basic and acidic residues" evidence="1">
    <location>
        <begin position="355"/>
        <end position="371"/>
    </location>
</feature>
<feature type="region of interest" description="Disordered" evidence="1">
    <location>
        <begin position="245"/>
        <end position="371"/>
    </location>
</feature>
<dbReference type="VEuPathDB" id="PlasmoDB:PVX_018655"/>
<accession>A0A565A787</accession>
<sequence length="504" mass="58476">MSRNPPKYFTYHDYITVKKSFVYDPDGEFNISFVNDIIKRIHNTLEKELLLHKTFYELKKFISRNHSFLEYGKEKCCNYINYWLNKTVRDSEYGVNKEKFKFFDEFMQRDPKASDVERKIKGIFDKFMKIDPKAKEDKINCTSKLSYIDTDAFEKMKKLYDLYDDFTELKQTKNQLSLCQNITDLAEKYKSTMQQYKGEDSKLFDALTDLKKIIEKDELDVKNKCRKDISDLFFLEIDLPHGNEQNAGAAQAHDRISRETSTPTHVSGFSPHTQKLEKQAEGDRGRTLSRTPERSAPGQTERSTLGKPGPSESSRQPIPSVRRPAPELRQGQLQVQQQGHRPEQGHQQALGSRLPPERPEHPQEQQQEQERHLYTSEDADLFSELEGDIPPEKGDPLADSIFSTFDTEKIMETIKGAVSNVLESVEPVPVLGVSGGMGALYLLFKYTPIGSLFRRNRKNNLYIPNFFDPEYAEQFSGYYPQYYNEGFPNYRMNIAYHPSSEELD</sequence>
<dbReference type="AlphaFoldDB" id="A0A565A787"/>
<gene>
    <name evidence="2" type="ORF">PVP01_0007910</name>
</gene>
<feature type="compositionally biased region" description="Polar residues" evidence="1">
    <location>
        <begin position="259"/>
        <end position="273"/>
    </location>
</feature>
<dbReference type="Pfam" id="PF05795">
    <property type="entry name" value="Plasmodium_Vir"/>
    <property type="match status" value="1"/>
</dbReference>
<organism evidence="2">
    <name type="scientific">Plasmodium vivax</name>
    <name type="common">malaria parasite P. vivax</name>
    <dbReference type="NCBI Taxonomy" id="5855"/>
    <lineage>
        <taxon>Eukaryota</taxon>
        <taxon>Sar</taxon>
        <taxon>Alveolata</taxon>
        <taxon>Apicomplexa</taxon>
        <taxon>Aconoidasida</taxon>
        <taxon>Haemosporida</taxon>
        <taxon>Plasmodiidae</taxon>
        <taxon>Plasmodium</taxon>
        <taxon>Plasmodium (Plasmodium)</taxon>
    </lineage>
</organism>
<proteinExistence type="predicted"/>
<dbReference type="VEuPathDB" id="PlasmoDB:PVPAM_060006800"/>
<dbReference type="OrthoDB" id="389398at2759"/>
<dbReference type="VEuPathDB" id="PlasmoDB:PVW1_100007500"/>
<evidence type="ECO:0000313" key="2">
    <source>
        <dbReference type="EMBL" id="VVA00079.1"/>
    </source>
</evidence>
<feature type="compositionally biased region" description="Low complexity" evidence="1">
    <location>
        <begin position="330"/>
        <end position="339"/>
    </location>
</feature>
<name>A0A565A787_PLAVI</name>
<dbReference type="VEuPathDB" id="PlasmoDB:PVP01_0007910"/>
<feature type="compositionally biased region" description="Basic and acidic residues" evidence="1">
    <location>
        <begin position="274"/>
        <end position="286"/>
    </location>
</feature>
<evidence type="ECO:0000256" key="1">
    <source>
        <dbReference type="SAM" id="MobiDB-lite"/>
    </source>
</evidence>
<dbReference type="Proteomes" id="UP000220605">
    <property type="component" value="Unassembled WGS sequence"/>
</dbReference>
<dbReference type="InterPro" id="IPR008780">
    <property type="entry name" value="Plasmodium_Vir"/>
</dbReference>
<dbReference type="EMBL" id="FLZR02000031">
    <property type="protein sequence ID" value="VVA00079.1"/>
    <property type="molecule type" value="Genomic_DNA"/>
</dbReference>